<feature type="non-terminal residue" evidence="2">
    <location>
        <position position="45"/>
    </location>
</feature>
<name>A0A392VQ24_9FABA</name>
<accession>A0A392VQ24</accession>
<dbReference type="AlphaFoldDB" id="A0A392VQ24"/>
<dbReference type="EMBL" id="LXQA011221533">
    <property type="protein sequence ID" value="MCI89519.1"/>
    <property type="molecule type" value="Genomic_DNA"/>
</dbReference>
<proteinExistence type="predicted"/>
<protein>
    <submittedName>
        <fullName evidence="2">Uncharacterized protein</fullName>
    </submittedName>
</protein>
<feature type="region of interest" description="Disordered" evidence="1">
    <location>
        <begin position="1"/>
        <end position="45"/>
    </location>
</feature>
<feature type="compositionally biased region" description="Low complexity" evidence="1">
    <location>
        <begin position="12"/>
        <end position="27"/>
    </location>
</feature>
<evidence type="ECO:0000256" key="1">
    <source>
        <dbReference type="SAM" id="MobiDB-lite"/>
    </source>
</evidence>
<comment type="caution">
    <text evidence="2">The sequence shown here is derived from an EMBL/GenBank/DDBJ whole genome shotgun (WGS) entry which is preliminary data.</text>
</comment>
<sequence length="45" mass="4792">MESEEEDSPARSGSSSIPPVSSTSKLSADVGISQEDFKKLHETNP</sequence>
<dbReference type="Proteomes" id="UP000265520">
    <property type="component" value="Unassembled WGS sequence"/>
</dbReference>
<reference evidence="2 3" key="1">
    <citation type="journal article" date="2018" name="Front. Plant Sci.">
        <title>Red Clover (Trifolium pratense) and Zigzag Clover (T. medium) - A Picture of Genomic Similarities and Differences.</title>
        <authorList>
            <person name="Dluhosova J."/>
            <person name="Istvanek J."/>
            <person name="Nedelnik J."/>
            <person name="Repkova J."/>
        </authorList>
    </citation>
    <scope>NUCLEOTIDE SEQUENCE [LARGE SCALE GENOMIC DNA]</scope>
    <source>
        <strain evidence="3">cv. 10/8</strain>
        <tissue evidence="2">Leaf</tissue>
    </source>
</reference>
<organism evidence="2 3">
    <name type="scientific">Trifolium medium</name>
    <dbReference type="NCBI Taxonomy" id="97028"/>
    <lineage>
        <taxon>Eukaryota</taxon>
        <taxon>Viridiplantae</taxon>
        <taxon>Streptophyta</taxon>
        <taxon>Embryophyta</taxon>
        <taxon>Tracheophyta</taxon>
        <taxon>Spermatophyta</taxon>
        <taxon>Magnoliopsida</taxon>
        <taxon>eudicotyledons</taxon>
        <taxon>Gunneridae</taxon>
        <taxon>Pentapetalae</taxon>
        <taxon>rosids</taxon>
        <taxon>fabids</taxon>
        <taxon>Fabales</taxon>
        <taxon>Fabaceae</taxon>
        <taxon>Papilionoideae</taxon>
        <taxon>50 kb inversion clade</taxon>
        <taxon>NPAAA clade</taxon>
        <taxon>Hologalegina</taxon>
        <taxon>IRL clade</taxon>
        <taxon>Trifolieae</taxon>
        <taxon>Trifolium</taxon>
    </lineage>
</organism>
<evidence type="ECO:0000313" key="3">
    <source>
        <dbReference type="Proteomes" id="UP000265520"/>
    </source>
</evidence>
<feature type="compositionally biased region" description="Basic and acidic residues" evidence="1">
    <location>
        <begin position="35"/>
        <end position="45"/>
    </location>
</feature>
<evidence type="ECO:0000313" key="2">
    <source>
        <dbReference type="EMBL" id="MCI89519.1"/>
    </source>
</evidence>
<keyword evidence="3" id="KW-1185">Reference proteome</keyword>